<evidence type="ECO:0000259" key="6">
    <source>
        <dbReference type="PROSITE" id="PS51012"/>
    </source>
</evidence>
<feature type="domain" description="ABC transmembrane type-2" evidence="6">
    <location>
        <begin position="109"/>
        <end position="335"/>
    </location>
</feature>
<dbReference type="PANTHER" id="PTHR43027:SF2">
    <property type="entry name" value="TRANSPORT PERMEASE PROTEIN"/>
    <property type="match status" value="1"/>
</dbReference>
<evidence type="ECO:0000256" key="5">
    <source>
        <dbReference type="SAM" id="Phobius"/>
    </source>
</evidence>
<accession>A0A558D7B8</accession>
<name>A0A558D7B8_9GAMM</name>
<dbReference type="GO" id="GO:0140359">
    <property type="term" value="F:ABC-type transporter activity"/>
    <property type="evidence" value="ECO:0007669"/>
    <property type="project" value="InterPro"/>
</dbReference>
<proteinExistence type="predicted"/>
<reference evidence="7 8" key="1">
    <citation type="submission" date="2019-07" db="EMBL/GenBank/DDBJ databases">
        <title>The pathways for chlorine oxyanion respiration interact through the shared metabolite chlorate.</title>
        <authorList>
            <person name="Barnum T.P."/>
            <person name="Cheng Y."/>
            <person name="Hill K.A."/>
            <person name="Lucas L.N."/>
            <person name="Carlson H.K."/>
            <person name="Coates J.D."/>
        </authorList>
    </citation>
    <scope>NUCLEOTIDE SEQUENCE [LARGE SCALE GENOMIC DNA]</scope>
    <source>
        <strain evidence="7">BK-3</strain>
    </source>
</reference>
<comment type="caution">
    <text evidence="7">The sequence shown here is derived from an EMBL/GenBank/DDBJ whole genome shotgun (WGS) entry which is preliminary data.</text>
</comment>
<keyword evidence="3 5" id="KW-1133">Transmembrane helix</keyword>
<keyword evidence="4 5" id="KW-0472">Membrane</keyword>
<gene>
    <name evidence="7" type="ORF">FHK82_06315</name>
</gene>
<feature type="transmembrane region" description="Helical" evidence="5">
    <location>
        <begin position="313"/>
        <end position="332"/>
    </location>
</feature>
<evidence type="ECO:0000256" key="2">
    <source>
        <dbReference type="ARBA" id="ARBA00022692"/>
    </source>
</evidence>
<feature type="transmembrane region" description="Helical" evidence="5">
    <location>
        <begin position="280"/>
        <end position="301"/>
    </location>
</feature>
<dbReference type="InterPro" id="IPR013525">
    <property type="entry name" value="ABC2_TM"/>
</dbReference>
<evidence type="ECO:0000313" key="8">
    <source>
        <dbReference type="Proteomes" id="UP000317355"/>
    </source>
</evidence>
<evidence type="ECO:0000313" key="7">
    <source>
        <dbReference type="EMBL" id="TVT56925.1"/>
    </source>
</evidence>
<evidence type="ECO:0000256" key="3">
    <source>
        <dbReference type="ARBA" id="ARBA00022989"/>
    </source>
</evidence>
<dbReference type="EMBL" id="VMRY01000016">
    <property type="protein sequence ID" value="TVT56925.1"/>
    <property type="molecule type" value="Genomic_DNA"/>
</dbReference>
<dbReference type="GO" id="GO:0016020">
    <property type="term" value="C:membrane"/>
    <property type="evidence" value="ECO:0007669"/>
    <property type="project" value="UniProtKB-SubCell"/>
</dbReference>
<keyword evidence="2 5" id="KW-0812">Transmembrane</keyword>
<feature type="transmembrane region" description="Helical" evidence="5">
    <location>
        <begin position="222"/>
        <end position="244"/>
    </location>
</feature>
<dbReference type="InterPro" id="IPR047817">
    <property type="entry name" value="ABC2_TM_bact-type"/>
</dbReference>
<protein>
    <submittedName>
        <fullName evidence="7">ABC transporter permease</fullName>
    </submittedName>
</protein>
<dbReference type="Pfam" id="PF12698">
    <property type="entry name" value="ABC2_membrane_3"/>
    <property type="match status" value="1"/>
</dbReference>
<dbReference type="Proteomes" id="UP000317355">
    <property type="component" value="Unassembled WGS sequence"/>
</dbReference>
<sequence length="335" mass="37680">MRFKRFMAVLSARNLEFIRDHSALSWNIVLPVLIVFGFAFAFTTSSQNLFKVGIYDQQKQAPGVEQFLQLKHIQFIPVNSIDKSITKVERHQLDMLLDSSSGSYWINDRSANGYVLEQLLRKPGETSLTKKTVTGDAIRYVDWLIPGVLGMNIMFSSLFGVGYVIVRYRKNGVLKRLKATPLTAFEFLSAQVVSRLWLIVTVTSLVYAGTNLFVGFRMYGSYLTLLLVLVIGTFSMICLSLIIAARLSNEETANGLLNMISWPMMMLSGVWFSLEGSPQIIQQLALIFPLTHMILAARAIMIDGATLLQVSDHLLILLIMSALFMTIGARSFKWE</sequence>
<dbReference type="PANTHER" id="PTHR43027">
    <property type="entry name" value="DOXORUBICIN RESISTANCE ABC TRANSPORTER PERMEASE PROTEIN DRRC-RELATED"/>
    <property type="match status" value="1"/>
</dbReference>
<dbReference type="PROSITE" id="PS51012">
    <property type="entry name" value="ABC_TM2"/>
    <property type="match status" value="1"/>
</dbReference>
<feature type="transmembrane region" description="Helical" evidence="5">
    <location>
        <begin position="256"/>
        <end position="274"/>
    </location>
</feature>
<evidence type="ECO:0000256" key="1">
    <source>
        <dbReference type="ARBA" id="ARBA00004141"/>
    </source>
</evidence>
<feature type="transmembrane region" description="Helical" evidence="5">
    <location>
        <begin position="196"/>
        <end position="216"/>
    </location>
</feature>
<comment type="subcellular location">
    <subcellularLocation>
        <location evidence="1">Membrane</location>
        <topology evidence="1">Multi-pass membrane protein</topology>
    </subcellularLocation>
</comment>
<dbReference type="AlphaFoldDB" id="A0A558D7B8"/>
<organism evidence="7 8">
    <name type="scientific">Sedimenticola thiotaurini</name>
    <dbReference type="NCBI Taxonomy" id="1543721"/>
    <lineage>
        <taxon>Bacteria</taxon>
        <taxon>Pseudomonadati</taxon>
        <taxon>Pseudomonadota</taxon>
        <taxon>Gammaproteobacteria</taxon>
        <taxon>Chromatiales</taxon>
        <taxon>Sedimenticolaceae</taxon>
        <taxon>Sedimenticola</taxon>
    </lineage>
</organism>
<dbReference type="STRING" id="1543721.AAY24_17515"/>
<feature type="transmembrane region" description="Helical" evidence="5">
    <location>
        <begin position="21"/>
        <end position="42"/>
    </location>
</feature>
<feature type="transmembrane region" description="Helical" evidence="5">
    <location>
        <begin position="143"/>
        <end position="166"/>
    </location>
</feature>
<dbReference type="InterPro" id="IPR052902">
    <property type="entry name" value="ABC-2_transporter"/>
</dbReference>
<evidence type="ECO:0000256" key="4">
    <source>
        <dbReference type="ARBA" id="ARBA00023136"/>
    </source>
</evidence>